<evidence type="ECO:0000313" key="10">
    <source>
        <dbReference type="Proteomes" id="UP000184428"/>
    </source>
</evidence>
<keyword evidence="3" id="KW-0813">Transport</keyword>
<reference evidence="9 10" key="1">
    <citation type="submission" date="2016-12" db="EMBL/GenBank/DDBJ databases">
        <authorList>
            <person name="Song W.-J."/>
            <person name="Kurnit D.M."/>
        </authorList>
    </citation>
    <scope>NUCLEOTIDE SEQUENCE [LARGE SCALE GENOMIC DNA]</scope>
    <source>
        <strain evidence="9 10">DSM 43162</strain>
    </source>
</reference>
<evidence type="ECO:0000256" key="8">
    <source>
        <dbReference type="RuleBase" id="RU363041"/>
    </source>
</evidence>
<evidence type="ECO:0000256" key="1">
    <source>
        <dbReference type="ARBA" id="ARBA00004651"/>
    </source>
</evidence>
<feature type="transmembrane region" description="Helical" evidence="8">
    <location>
        <begin position="74"/>
        <end position="93"/>
    </location>
</feature>
<gene>
    <name evidence="9" type="ORF">SAMN05660350_03616</name>
</gene>
<feature type="transmembrane region" description="Helical" evidence="8">
    <location>
        <begin position="42"/>
        <end position="62"/>
    </location>
</feature>
<evidence type="ECO:0000256" key="2">
    <source>
        <dbReference type="ARBA" id="ARBA00009142"/>
    </source>
</evidence>
<dbReference type="AlphaFoldDB" id="A0A1M7UNG6"/>
<accession>A0A1M7UNG6</accession>
<evidence type="ECO:0000256" key="3">
    <source>
        <dbReference type="ARBA" id="ARBA00022448"/>
    </source>
</evidence>
<keyword evidence="7 8" id="KW-0472">Membrane</keyword>
<comment type="similarity">
    <text evidence="2 8">Belongs to the 4-toluene sulfonate uptake permease (TSUP) (TC 2.A.102) family.</text>
</comment>
<protein>
    <recommendedName>
        <fullName evidence="8">Probable membrane transporter protein</fullName>
    </recommendedName>
</protein>
<dbReference type="EMBL" id="FRDM01000023">
    <property type="protein sequence ID" value="SHN84552.1"/>
    <property type="molecule type" value="Genomic_DNA"/>
</dbReference>
<comment type="subcellular location">
    <subcellularLocation>
        <location evidence="1 8">Cell membrane</location>
        <topology evidence="1 8">Multi-pass membrane protein</topology>
    </subcellularLocation>
</comment>
<evidence type="ECO:0000256" key="6">
    <source>
        <dbReference type="ARBA" id="ARBA00022989"/>
    </source>
</evidence>
<organism evidence="9 10">
    <name type="scientific">Geodermatophilus obscurus</name>
    <dbReference type="NCBI Taxonomy" id="1861"/>
    <lineage>
        <taxon>Bacteria</taxon>
        <taxon>Bacillati</taxon>
        <taxon>Actinomycetota</taxon>
        <taxon>Actinomycetes</taxon>
        <taxon>Geodermatophilales</taxon>
        <taxon>Geodermatophilaceae</taxon>
        <taxon>Geodermatophilus</taxon>
    </lineage>
</organism>
<keyword evidence="4 8" id="KW-1003">Cell membrane</keyword>
<dbReference type="InterPro" id="IPR002781">
    <property type="entry name" value="TM_pro_TauE-like"/>
</dbReference>
<proteinExistence type="inferred from homology"/>
<feature type="transmembrane region" description="Helical" evidence="8">
    <location>
        <begin position="139"/>
        <end position="167"/>
    </location>
</feature>
<dbReference type="PANTHER" id="PTHR30269:SF0">
    <property type="entry name" value="MEMBRANE TRANSPORTER PROTEIN YFCA-RELATED"/>
    <property type="match status" value="1"/>
</dbReference>
<dbReference type="InterPro" id="IPR052017">
    <property type="entry name" value="TSUP"/>
</dbReference>
<dbReference type="RefSeq" id="WP_072920058.1">
    <property type="nucleotide sequence ID" value="NZ_FRDM01000023.1"/>
</dbReference>
<dbReference type="PANTHER" id="PTHR30269">
    <property type="entry name" value="TRANSMEMBRANE PROTEIN YFCA"/>
    <property type="match status" value="1"/>
</dbReference>
<keyword evidence="6 8" id="KW-1133">Transmembrane helix</keyword>
<evidence type="ECO:0000256" key="7">
    <source>
        <dbReference type="ARBA" id="ARBA00023136"/>
    </source>
</evidence>
<feature type="transmembrane region" description="Helical" evidence="8">
    <location>
        <begin position="237"/>
        <end position="255"/>
    </location>
</feature>
<evidence type="ECO:0000313" key="9">
    <source>
        <dbReference type="EMBL" id="SHN84552.1"/>
    </source>
</evidence>
<evidence type="ECO:0000256" key="4">
    <source>
        <dbReference type="ARBA" id="ARBA00022475"/>
    </source>
</evidence>
<dbReference type="OrthoDB" id="3782574at2"/>
<dbReference type="Pfam" id="PF01925">
    <property type="entry name" value="TauE"/>
    <property type="match status" value="1"/>
</dbReference>
<dbReference type="Proteomes" id="UP000184428">
    <property type="component" value="Unassembled WGS sequence"/>
</dbReference>
<feature type="transmembrane region" description="Helical" evidence="8">
    <location>
        <begin position="187"/>
        <end position="217"/>
    </location>
</feature>
<evidence type="ECO:0000256" key="5">
    <source>
        <dbReference type="ARBA" id="ARBA00022692"/>
    </source>
</evidence>
<name>A0A1M7UNG6_9ACTN</name>
<keyword evidence="5 8" id="KW-0812">Transmembrane</keyword>
<sequence>MTPAQFALLVLAGIGGGLTGSIAGLASLVSYPALLATGLPPVTANVTNTVALVLNGVGSVSASGPELRGQERRLLRLSGGAVLGGAAGAALLLLTPSDAFERIVPWLIAAASIALLVQRPPRELAERGAAAHPTHRDPWWLPAVVFAVAIYGGYFGAAAGVMLLALFLLSTGEGLARGNALRNVVLLAANVTASIGFVVFAPVAWSAALPLAIGLFVGGRLGPPVVRRAPQLLVRRLIALAGLGLAVHLAVQAYGQSG</sequence>
<dbReference type="GO" id="GO:0005886">
    <property type="term" value="C:plasma membrane"/>
    <property type="evidence" value="ECO:0007669"/>
    <property type="project" value="UniProtKB-SubCell"/>
</dbReference>